<dbReference type="SMART" id="SM00320">
    <property type="entry name" value="WD40"/>
    <property type="match status" value="7"/>
</dbReference>
<keyword evidence="1" id="KW-0853">WD repeat</keyword>
<feature type="domain" description="AAA+ ATPase" evidence="3">
    <location>
        <begin position="296"/>
        <end position="654"/>
    </location>
</feature>
<dbReference type="SUPFAM" id="SSF52129">
    <property type="entry name" value="Caspase-like"/>
    <property type="match status" value="1"/>
</dbReference>
<dbReference type="Gene3D" id="2.130.10.10">
    <property type="entry name" value="YVTN repeat-like/Quinoprotein amine dehydrogenase"/>
    <property type="match status" value="2"/>
</dbReference>
<protein>
    <submittedName>
        <fullName evidence="4">Caspase family protein</fullName>
    </submittedName>
</protein>
<dbReference type="SUPFAM" id="SSF50978">
    <property type="entry name" value="WD40 repeat-like"/>
    <property type="match status" value="2"/>
</dbReference>
<dbReference type="InterPro" id="IPR029030">
    <property type="entry name" value="Caspase-like_dom_sf"/>
</dbReference>
<dbReference type="GO" id="GO:0006508">
    <property type="term" value="P:proteolysis"/>
    <property type="evidence" value="ECO:0007669"/>
    <property type="project" value="InterPro"/>
</dbReference>
<dbReference type="Pfam" id="PF20703">
    <property type="entry name" value="nSTAND1"/>
    <property type="match status" value="1"/>
</dbReference>
<dbReference type="InterPro" id="IPR027417">
    <property type="entry name" value="P-loop_NTPase"/>
</dbReference>
<keyword evidence="5" id="KW-1185">Reference proteome</keyword>
<comment type="caution">
    <text evidence="4">The sequence shown here is derived from an EMBL/GenBank/DDBJ whole genome shotgun (WGS) entry which is preliminary data.</text>
</comment>
<dbReference type="InterPro" id="IPR049052">
    <property type="entry name" value="nSTAND1"/>
</dbReference>
<dbReference type="EMBL" id="JADEXS010000045">
    <property type="protein sequence ID" value="MBE9021907.1"/>
    <property type="molecule type" value="Genomic_DNA"/>
</dbReference>
<dbReference type="PANTHER" id="PTHR19879:SF9">
    <property type="entry name" value="TRANSCRIPTION INITIATION FACTOR TFIID SUBUNIT 5"/>
    <property type="match status" value="1"/>
</dbReference>
<dbReference type="SMART" id="SM00382">
    <property type="entry name" value="AAA"/>
    <property type="match status" value="1"/>
</dbReference>
<feature type="repeat" description="WD" evidence="1">
    <location>
        <begin position="1040"/>
        <end position="1081"/>
    </location>
</feature>
<dbReference type="Gene3D" id="3.40.50.1460">
    <property type="match status" value="1"/>
</dbReference>
<dbReference type="CDD" id="cd00267">
    <property type="entry name" value="ABC_ATPase"/>
    <property type="match status" value="1"/>
</dbReference>
<dbReference type="PANTHER" id="PTHR19879">
    <property type="entry name" value="TRANSCRIPTION INITIATION FACTOR TFIID"/>
    <property type="match status" value="1"/>
</dbReference>
<evidence type="ECO:0000259" key="3">
    <source>
        <dbReference type="SMART" id="SM00382"/>
    </source>
</evidence>
<name>A0A8J7A8Y0_DESMC</name>
<evidence type="ECO:0000313" key="4">
    <source>
        <dbReference type="EMBL" id="MBE9021907.1"/>
    </source>
</evidence>
<gene>
    <name evidence="4" type="ORF">IQ276_05365</name>
</gene>
<evidence type="ECO:0000256" key="2">
    <source>
        <dbReference type="SAM" id="Coils"/>
    </source>
</evidence>
<dbReference type="Pfam" id="PF00400">
    <property type="entry name" value="WD40"/>
    <property type="match status" value="2"/>
</dbReference>
<keyword evidence="2" id="KW-0175">Coiled coil</keyword>
<dbReference type="InterPro" id="IPR001680">
    <property type="entry name" value="WD40_rpt"/>
</dbReference>
<dbReference type="RefSeq" id="WP_193914253.1">
    <property type="nucleotide sequence ID" value="NZ_JADEXS020000001.1"/>
</dbReference>
<dbReference type="GO" id="GO:0004197">
    <property type="term" value="F:cysteine-type endopeptidase activity"/>
    <property type="evidence" value="ECO:0007669"/>
    <property type="project" value="InterPro"/>
</dbReference>
<feature type="coiled-coil region" evidence="2">
    <location>
        <begin position="719"/>
        <end position="746"/>
    </location>
</feature>
<proteinExistence type="predicted"/>
<dbReference type="Pfam" id="PF00656">
    <property type="entry name" value="Peptidase_C14"/>
    <property type="match status" value="1"/>
</dbReference>
<organism evidence="4 5">
    <name type="scientific">Desmonostoc muscorum LEGE 12446</name>
    <dbReference type="NCBI Taxonomy" id="1828758"/>
    <lineage>
        <taxon>Bacteria</taxon>
        <taxon>Bacillati</taxon>
        <taxon>Cyanobacteriota</taxon>
        <taxon>Cyanophyceae</taxon>
        <taxon>Nostocales</taxon>
        <taxon>Nostocaceae</taxon>
        <taxon>Desmonostoc</taxon>
    </lineage>
</organism>
<dbReference type="Gene3D" id="3.40.50.300">
    <property type="entry name" value="P-loop containing nucleotide triphosphate hydrolases"/>
    <property type="match status" value="1"/>
</dbReference>
<evidence type="ECO:0000313" key="5">
    <source>
        <dbReference type="Proteomes" id="UP000622533"/>
    </source>
</evidence>
<sequence length="1348" mass="153635">MNRDALVVGINQYPFLKDTPTSKAKHLFTPANDAEAIAQRLEEYGDFRVRRLPETIQGEQRRVTSDGLVKHETLEDAIIQLFNPVGENIPETALLYFIGHGLRKNRGGVTEGFLAASDVDPRKNLWGISVRWLRELLQKSPVKQQIVWLDCCYSGELFNFVEADLGTSLQEQTRFLIAASREFEFAEEDIQGKHGVFSKALWQGLDPRQQPDGLVNNDKLIEYIAQTLKDVPQQPIWYNPNREIMLTGEREDVLIHIPNGVCPYKGLRFFDVEDATYFYGREVLTQKLIQHVQVGKGNFLAVLGVSGSGKSSLLRAGLIYQLQQQRRLPGTEEWKIRIFSPGEQPLVSLATAFLDESATDMQRAEQLKVADEAIAQGATGLARLIRAARSPRTLLIVDQFEEIFTVCQSHSDRQQFISSLLGALKQTGDKLCLIFAMRDDFLGKCAAYHELTDLIQTNLVMVTPMSLEELQQAIREPAAKLGRKVEENLINAILKDLGVEVGQPTQEPEPGMLPLLSYTLEQLWQRQKLNWLKLDSYHQLGGVRKTLENLAEKTYKKLSAEEQRVTDLIFINLTQLGEGTPDTRKQVPQRDLISLDKSERLVERVIQKLALAKLIVTSEQRRGEEKVAVVDVSHEALIRHWSRLRELLDNNREAIRTERKIQAAAEEWQDKEKYQDYLLTGLRLAETEKFLHNEVDTVPLSNLAKEFIQNSQEYQIQQEQRWKKLYEEAEEQRKIALARQLAAQSELLRNQQPRLLERSVLLAVESVKRYHSVETDQALRQGLSLLARPLVNLKNEYKNMATAISFSLDSNLLAIHQEEDTVQLWHWNSDIILKSLKHRKKISPPPNSHNYKFSISSSFFIGHDYLVTISDESFINNAYQYDYHTIWVWELLTGQAISSETLRTRIIDIDFCASRNYIVAVLPLSYFEPQVNAIVHKSQVIFWQLINRKLTPIRKLISESEISAVALHPNLECLALSYKNKVIFVMWDSDQEFKSIEQEEVSIVVFSPDGSYLATAVNDLSNQKYTVSVWDIISTKEIIRIPHKDILYSLAFSPDGKYLATTGRSTITHIWQIDSGQESARINHDSFVHKIVFSPVYNGGYLLAGSSAQIWKLDGMPEIASIDYKTKNVKSINDDIMCGAVFSPDCKHLAIIDENNTVQIWNIINGKEFVSHLSYDLPVKLFCFSPDGEYIATVSKDNTLCLKKWKDCTSEPLILIKGKDSGKLIRSFIFSLDGNYLAIAIETANNRKWEIRVLSIEDKMTHSQTNQNNASQVWEVLSQEESKYITYEETEVTIVKQNNDIPIKVNDVNLSCDGENLYLAIAKSDGTAIIWNVVDGNKIIQIAHKSID</sequence>
<reference evidence="4" key="1">
    <citation type="submission" date="2020-10" db="EMBL/GenBank/DDBJ databases">
        <authorList>
            <person name="Castelo-Branco R."/>
            <person name="Eusebio N."/>
            <person name="Adriana R."/>
            <person name="Vieira A."/>
            <person name="Brugerolle De Fraissinette N."/>
            <person name="Rezende De Castro R."/>
            <person name="Schneider M.P."/>
            <person name="Vasconcelos V."/>
            <person name="Leao P.N."/>
        </authorList>
    </citation>
    <scope>NUCLEOTIDE SEQUENCE</scope>
    <source>
        <strain evidence="4">LEGE 12446</strain>
    </source>
</reference>
<accession>A0A8J7A8Y0</accession>
<dbReference type="InterPro" id="IPR036322">
    <property type="entry name" value="WD40_repeat_dom_sf"/>
</dbReference>
<dbReference type="InterPro" id="IPR003593">
    <property type="entry name" value="AAA+_ATPase"/>
</dbReference>
<dbReference type="InterPro" id="IPR015943">
    <property type="entry name" value="WD40/YVTN_repeat-like_dom_sf"/>
</dbReference>
<dbReference type="Proteomes" id="UP000622533">
    <property type="component" value="Unassembled WGS sequence"/>
</dbReference>
<evidence type="ECO:0000256" key="1">
    <source>
        <dbReference type="PROSITE-ProRule" id="PRU00221"/>
    </source>
</evidence>
<dbReference type="SUPFAM" id="SSF52540">
    <property type="entry name" value="P-loop containing nucleoside triphosphate hydrolases"/>
    <property type="match status" value="1"/>
</dbReference>
<dbReference type="InterPro" id="IPR011600">
    <property type="entry name" value="Pept_C14_caspase"/>
</dbReference>
<dbReference type="PROSITE" id="PS50082">
    <property type="entry name" value="WD_REPEATS_2"/>
    <property type="match status" value="1"/>
</dbReference>